<dbReference type="HOGENOM" id="CLU_2557132_0_0_6"/>
<sequence length="82" mass="8912">MDPQARLHSILFRTDCFNESSLEPGNVLIDSPIDCLTKFNAGTKHQHVAPKTTELSIIKNPNNGVFNNLVAGAGFEPTTFGL</sequence>
<dbReference type="KEGG" id="tmc:LMI_0248"/>
<gene>
    <name evidence="1" type="ORF">LMI_0248</name>
</gene>
<accession>A0A098GCB5</accession>
<evidence type="ECO:0000313" key="2">
    <source>
        <dbReference type="Proteomes" id="UP000032414"/>
    </source>
</evidence>
<organism evidence="1 2">
    <name type="scientific">Legionella micdadei</name>
    <name type="common">Tatlockia micdadei</name>
    <dbReference type="NCBI Taxonomy" id="451"/>
    <lineage>
        <taxon>Bacteria</taxon>
        <taxon>Pseudomonadati</taxon>
        <taxon>Pseudomonadota</taxon>
        <taxon>Gammaproteobacteria</taxon>
        <taxon>Legionellales</taxon>
        <taxon>Legionellaceae</taxon>
        <taxon>Legionella</taxon>
    </lineage>
</organism>
<reference evidence="2" key="1">
    <citation type="submission" date="2014-09" db="EMBL/GenBank/DDBJ databases">
        <authorList>
            <person name="Gomez-Valero L."/>
        </authorList>
    </citation>
    <scope>NUCLEOTIDE SEQUENCE [LARGE SCALE GENOMIC DNA]</scope>
    <source>
        <strain evidence="2">ATCC33218</strain>
    </source>
</reference>
<evidence type="ECO:0000313" key="1">
    <source>
        <dbReference type="EMBL" id="CEG59610.1"/>
    </source>
</evidence>
<name>A0A098GCB5_LEGMI</name>
<dbReference type="Proteomes" id="UP000032414">
    <property type="component" value="Chromosome I"/>
</dbReference>
<dbReference type="AlphaFoldDB" id="A0A098GCB5"/>
<protein>
    <submittedName>
        <fullName evidence="1">Uncharacterized protein</fullName>
    </submittedName>
</protein>
<proteinExistence type="predicted"/>
<dbReference type="EMBL" id="LN614830">
    <property type="protein sequence ID" value="CEG59610.1"/>
    <property type="molecule type" value="Genomic_DNA"/>
</dbReference>